<dbReference type="InterPro" id="IPR015424">
    <property type="entry name" value="PyrdxlP-dep_Trfase"/>
</dbReference>
<dbReference type="InterPro" id="IPR015421">
    <property type="entry name" value="PyrdxlP-dep_Trfase_major"/>
</dbReference>
<dbReference type="GO" id="GO:0030170">
    <property type="term" value="F:pyridoxal phosphate binding"/>
    <property type="evidence" value="ECO:0007669"/>
    <property type="project" value="TreeGrafter"/>
</dbReference>
<dbReference type="CDD" id="cd00616">
    <property type="entry name" value="AHBA_syn"/>
    <property type="match status" value="1"/>
</dbReference>
<dbReference type="InterPro" id="IPR000653">
    <property type="entry name" value="DegT/StrS_aminotransferase"/>
</dbReference>
<comment type="caution">
    <text evidence="6">The sequence shown here is derived from an EMBL/GenBank/DDBJ whole genome shotgun (WGS) entry which is preliminary data.</text>
</comment>
<dbReference type="PANTHER" id="PTHR30244">
    <property type="entry name" value="TRANSAMINASE"/>
    <property type="match status" value="1"/>
</dbReference>
<evidence type="ECO:0000256" key="5">
    <source>
        <dbReference type="ARBA" id="ARBA00037999"/>
    </source>
</evidence>
<sequence>MSKNWKIPLSEPEISGNEWKYIKECLDTGWVSSVGGYVEKFEKMLASYSGTGYAVATVNGTSALHISLVACGISPGDEVIVPALTFIAPVNAVRYCGAYPVFMDCDKDTLCIDVKKISEFIKNECKQGKDGFTYNRKSGRKVKAIIPVHIFGHPADMDPLLEVSKKYNIHVIEDATESLGSEYKGKRTGSFGRIGCFSFNGNKIITTGGGGMVVTNDKRLSERIRHLCTQAKKDPLEYYHNEIGYNYRLTNIQAAMGVAQLERIQEFVNIKRKNASIYSDLLSEIKDVKFLWENKQVKSNFWFYTIKVAKRHKKKLIKYLLSRNIQVRPVWKLIHTLPMYKNSQTYRIENAVKAYETCINLPCSVNLTSRDIVIVVENIKNYFNRN</sequence>
<evidence type="ECO:0000256" key="4">
    <source>
        <dbReference type="ARBA" id="ARBA00022898"/>
    </source>
</evidence>
<dbReference type="Pfam" id="PF01041">
    <property type="entry name" value="DegT_DnrJ_EryC1"/>
    <property type="match status" value="1"/>
</dbReference>
<dbReference type="EMBL" id="BLAB01000001">
    <property type="protein sequence ID" value="GER94588.1"/>
    <property type="molecule type" value="Genomic_DNA"/>
</dbReference>
<dbReference type="InterPro" id="IPR026385">
    <property type="entry name" value="LegC-like"/>
</dbReference>
<evidence type="ECO:0000313" key="6">
    <source>
        <dbReference type="EMBL" id="GER94588.1"/>
    </source>
</evidence>
<organism evidence="6">
    <name type="scientific">hot springs metagenome</name>
    <dbReference type="NCBI Taxonomy" id="433727"/>
    <lineage>
        <taxon>unclassified sequences</taxon>
        <taxon>metagenomes</taxon>
        <taxon>ecological metagenomes</taxon>
    </lineage>
</organism>
<comment type="similarity">
    <text evidence="5">Belongs to the DegT/DnrJ/EryC1 family.</text>
</comment>
<dbReference type="PIRSF" id="PIRSF000390">
    <property type="entry name" value="PLP_StrS"/>
    <property type="match status" value="1"/>
</dbReference>
<name>A0A5J4KYA9_9ZZZZ</name>
<dbReference type="FunFam" id="3.40.640.10:FF:000090">
    <property type="entry name" value="Pyridoxal phosphate-dependent aminotransferase"/>
    <property type="match status" value="1"/>
</dbReference>
<evidence type="ECO:0000256" key="2">
    <source>
        <dbReference type="ARBA" id="ARBA00022576"/>
    </source>
</evidence>
<keyword evidence="2 6" id="KW-0032">Aminotransferase</keyword>
<comment type="cofactor">
    <cofactor evidence="1">
        <name>pyridoxal 5'-phosphate</name>
        <dbReference type="ChEBI" id="CHEBI:597326"/>
    </cofactor>
</comment>
<keyword evidence="4" id="KW-0663">Pyridoxal phosphate</keyword>
<evidence type="ECO:0000256" key="1">
    <source>
        <dbReference type="ARBA" id="ARBA00001933"/>
    </source>
</evidence>
<protein>
    <submittedName>
        <fullName evidence="6">Aminotransferase DegT</fullName>
    </submittedName>
</protein>
<proteinExistence type="inferred from homology"/>
<dbReference type="InterPro" id="IPR015422">
    <property type="entry name" value="PyrdxlP-dep_Trfase_small"/>
</dbReference>
<dbReference type="PANTHER" id="PTHR30244:SF30">
    <property type="entry name" value="BLR5990 PROTEIN"/>
    <property type="match status" value="1"/>
</dbReference>
<dbReference type="Gene3D" id="3.90.1150.10">
    <property type="entry name" value="Aspartate Aminotransferase, domain 1"/>
    <property type="match status" value="1"/>
</dbReference>
<keyword evidence="3 6" id="KW-0808">Transferase</keyword>
<dbReference type="Gene3D" id="3.40.640.10">
    <property type="entry name" value="Type I PLP-dependent aspartate aminotransferase-like (Major domain)"/>
    <property type="match status" value="1"/>
</dbReference>
<accession>A0A5J4KYA9</accession>
<gene>
    <name evidence="6" type="ORF">A45J_2352</name>
</gene>
<dbReference type="AlphaFoldDB" id="A0A5J4KYA9"/>
<evidence type="ECO:0000256" key="3">
    <source>
        <dbReference type="ARBA" id="ARBA00022679"/>
    </source>
</evidence>
<reference evidence="6" key="1">
    <citation type="submission" date="2019-10" db="EMBL/GenBank/DDBJ databases">
        <title>Metagenomic sequencing of thiosulfate-disproportionating enrichment culture.</title>
        <authorList>
            <person name="Umezawa K."/>
            <person name="Kojima H."/>
            <person name="Fukui M."/>
        </authorList>
    </citation>
    <scope>NUCLEOTIDE SEQUENCE</scope>
    <source>
        <strain evidence="6">45J</strain>
    </source>
</reference>
<dbReference type="SUPFAM" id="SSF53383">
    <property type="entry name" value="PLP-dependent transferases"/>
    <property type="match status" value="1"/>
</dbReference>
<dbReference type="GO" id="GO:0008483">
    <property type="term" value="F:transaminase activity"/>
    <property type="evidence" value="ECO:0007669"/>
    <property type="project" value="UniProtKB-KW"/>
</dbReference>
<dbReference type="GO" id="GO:0000271">
    <property type="term" value="P:polysaccharide biosynthetic process"/>
    <property type="evidence" value="ECO:0007669"/>
    <property type="project" value="TreeGrafter"/>
</dbReference>
<dbReference type="NCBIfam" id="TIGR04181">
    <property type="entry name" value="NHT_00031"/>
    <property type="match status" value="1"/>
</dbReference>